<protein>
    <submittedName>
        <fullName evidence="2">Uncharacterized protein</fullName>
    </submittedName>
</protein>
<dbReference type="RefSeq" id="WP_154379719.1">
    <property type="nucleotide sequence ID" value="NZ_WKJK01000011.1"/>
</dbReference>
<keyword evidence="1" id="KW-0812">Transmembrane</keyword>
<keyword evidence="1" id="KW-0472">Membrane</keyword>
<gene>
    <name evidence="2" type="ORF">GJ699_20495</name>
</gene>
<evidence type="ECO:0000256" key="1">
    <source>
        <dbReference type="SAM" id="Phobius"/>
    </source>
</evidence>
<comment type="caution">
    <text evidence="2">The sequence shown here is derived from an EMBL/GenBank/DDBJ whole genome shotgun (WGS) entry which is preliminary data.</text>
</comment>
<evidence type="ECO:0000313" key="2">
    <source>
        <dbReference type="EMBL" id="MRW92380.1"/>
    </source>
</evidence>
<name>A0A6I2L3Q8_9BURK</name>
<dbReference type="AlphaFoldDB" id="A0A6I2L3Q8"/>
<proteinExistence type="predicted"/>
<accession>A0A6I2L3Q8</accession>
<evidence type="ECO:0000313" key="3">
    <source>
        <dbReference type="Proteomes" id="UP000433309"/>
    </source>
</evidence>
<sequence length="311" mass="35297">MDALQSTPVSDDATHYWNLAKLIIGPFVGATFAFVVARYNDARKLRRERIAAGNLALLTLRDQIDDYLGFRKSFRYDLANPARGAVAPVFMLVHATFQAYAETYIDFSSLSFLMERRRHIPKLNSIVYSQKLYRNLIKLDDLRNEAVLEFQKKLADADSPPQTIADIERIVGPLLIANATSAVVGLAFHAKDDEKTYRRAVDELREALIDELEPWWWPKWARKQWPKLVGPALISFTNGDPHMQEEAMPAFPKQLLAAMAAQDAAEGKHPQAGAPLSFFPLDRWYSTYYQVLGKVNGRKILLPINGLDLHR</sequence>
<keyword evidence="3" id="KW-1185">Reference proteome</keyword>
<dbReference type="EMBL" id="WKJK01000011">
    <property type="protein sequence ID" value="MRW92380.1"/>
    <property type="molecule type" value="Genomic_DNA"/>
</dbReference>
<reference evidence="2 3" key="1">
    <citation type="submission" date="2019-11" db="EMBL/GenBank/DDBJ databases">
        <title>Novel species isolated from a subtropical stream in China.</title>
        <authorList>
            <person name="Lu H."/>
        </authorList>
    </citation>
    <scope>NUCLEOTIDE SEQUENCE [LARGE SCALE GENOMIC DNA]</scope>
    <source>
        <strain evidence="2 3">FT80W</strain>
    </source>
</reference>
<keyword evidence="1" id="KW-1133">Transmembrane helix</keyword>
<organism evidence="2 3">
    <name type="scientific">Duganella guangzhouensis</name>
    <dbReference type="NCBI Taxonomy" id="2666084"/>
    <lineage>
        <taxon>Bacteria</taxon>
        <taxon>Pseudomonadati</taxon>
        <taxon>Pseudomonadota</taxon>
        <taxon>Betaproteobacteria</taxon>
        <taxon>Burkholderiales</taxon>
        <taxon>Oxalobacteraceae</taxon>
        <taxon>Telluria group</taxon>
        <taxon>Duganella</taxon>
    </lineage>
</organism>
<dbReference type="Proteomes" id="UP000433309">
    <property type="component" value="Unassembled WGS sequence"/>
</dbReference>
<feature type="transmembrane region" description="Helical" evidence="1">
    <location>
        <begin position="20"/>
        <end position="39"/>
    </location>
</feature>